<evidence type="ECO:0000256" key="6">
    <source>
        <dbReference type="ARBA" id="ARBA00022989"/>
    </source>
</evidence>
<feature type="compositionally biased region" description="Basic residues" evidence="8">
    <location>
        <begin position="26"/>
        <end position="35"/>
    </location>
</feature>
<dbReference type="GO" id="GO:0005886">
    <property type="term" value="C:plasma membrane"/>
    <property type="evidence" value="ECO:0007669"/>
    <property type="project" value="UniProtKB-SubCell"/>
</dbReference>
<evidence type="ECO:0000256" key="8">
    <source>
        <dbReference type="SAM" id="MobiDB-lite"/>
    </source>
</evidence>
<dbReference type="GO" id="GO:0022857">
    <property type="term" value="F:transmembrane transporter activity"/>
    <property type="evidence" value="ECO:0007669"/>
    <property type="project" value="InterPro"/>
</dbReference>
<dbReference type="Pfam" id="PF01032">
    <property type="entry name" value="FecCD"/>
    <property type="match status" value="1"/>
</dbReference>
<evidence type="ECO:0000313" key="11">
    <source>
        <dbReference type="Proteomes" id="UP000477083"/>
    </source>
</evidence>
<keyword evidence="11" id="KW-1185">Reference proteome</keyword>
<evidence type="ECO:0000256" key="1">
    <source>
        <dbReference type="ARBA" id="ARBA00004651"/>
    </source>
</evidence>
<keyword evidence="4" id="KW-1003">Cell membrane</keyword>
<feature type="transmembrane region" description="Helical" evidence="9">
    <location>
        <begin position="193"/>
        <end position="214"/>
    </location>
</feature>
<feature type="transmembrane region" description="Helical" evidence="9">
    <location>
        <begin position="320"/>
        <end position="341"/>
    </location>
</feature>
<dbReference type="SUPFAM" id="SSF81345">
    <property type="entry name" value="ABC transporter involved in vitamin B12 uptake, BtuC"/>
    <property type="match status" value="1"/>
</dbReference>
<sequence length="378" mass="37748">MAIRQRRCLRPSPRASRREPGNGRGNRSRLRRGPPKGRDRRTVTGLHARTALTLAALAAALAGAALLALMVGTRPLAPAQAWAALVQPDAADPAHVVLRQLRLPRLAAGLVAGAALGMAGVLMQAVTRNPLAEPGLLGVNAGASFAVVLGAFLFGVNDSAALSALAFPGAALAAAAVFVLGGAGRGGAGPVRLTLAGAALTALLMSLVGALVLVRTEALEVWRFWVVGSLADAGSRPLAMMAMVALAGGLLALALGAALDALALGEEAARSLGARTGWVRAGTLAAVTALCGAAVSLAGPVAFLGLMAPHLARALVGPGVRPMLLAAGLIGPLVLLLADVAGRVALPPGEVRVGVMTALLGGPVFILVARRMRLGAPA</sequence>
<comment type="similarity">
    <text evidence="2">Belongs to the binding-protein-dependent transport system permease family. FecCD subfamily.</text>
</comment>
<proteinExistence type="inferred from homology"/>
<feature type="transmembrane region" description="Helical" evidence="9">
    <location>
        <begin position="238"/>
        <end position="263"/>
    </location>
</feature>
<evidence type="ECO:0000256" key="5">
    <source>
        <dbReference type="ARBA" id="ARBA00022692"/>
    </source>
</evidence>
<evidence type="ECO:0000256" key="9">
    <source>
        <dbReference type="SAM" id="Phobius"/>
    </source>
</evidence>
<feature type="transmembrane region" description="Helical" evidence="9">
    <location>
        <begin position="135"/>
        <end position="154"/>
    </location>
</feature>
<dbReference type="Proteomes" id="UP000477083">
    <property type="component" value="Unassembled WGS sequence"/>
</dbReference>
<evidence type="ECO:0000256" key="2">
    <source>
        <dbReference type="ARBA" id="ARBA00007935"/>
    </source>
</evidence>
<dbReference type="AlphaFoldDB" id="A0A6L8VD54"/>
<evidence type="ECO:0000256" key="7">
    <source>
        <dbReference type="ARBA" id="ARBA00023136"/>
    </source>
</evidence>
<dbReference type="EMBL" id="WWNR01000001">
    <property type="protein sequence ID" value="MZQ87606.1"/>
    <property type="molecule type" value="Genomic_DNA"/>
</dbReference>
<gene>
    <name evidence="10" type="ORF">GS660_00685</name>
</gene>
<keyword evidence="3" id="KW-0813">Transport</keyword>
<protein>
    <submittedName>
        <fullName evidence="10">Iron chelate uptake ABC transporter family permease subunit</fullName>
    </submittedName>
</protein>
<name>A0A6L8VD54_9RHOB</name>
<dbReference type="InterPro" id="IPR000522">
    <property type="entry name" value="ABC_transptr_permease_BtuC"/>
</dbReference>
<evidence type="ECO:0000256" key="3">
    <source>
        <dbReference type="ARBA" id="ARBA00022448"/>
    </source>
</evidence>
<accession>A0A6L8VD54</accession>
<dbReference type="OrthoDB" id="9811975at2"/>
<organism evidence="10 11">
    <name type="scientific">Frigidibacter albus</name>
    <dbReference type="NCBI Taxonomy" id="1465486"/>
    <lineage>
        <taxon>Bacteria</taxon>
        <taxon>Pseudomonadati</taxon>
        <taxon>Pseudomonadota</taxon>
        <taxon>Alphaproteobacteria</taxon>
        <taxon>Rhodobacterales</taxon>
        <taxon>Paracoccaceae</taxon>
        <taxon>Frigidibacter</taxon>
    </lineage>
</organism>
<keyword evidence="5 9" id="KW-0812">Transmembrane</keyword>
<evidence type="ECO:0000256" key="4">
    <source>
        <dbReference type="ARBA" id="ARBA00022475"/>
    </source>
</evidence>
<comment type="subcellular location">
    <subcellularLocation>
        <location evidence="1">Cell membrane</location>
        <topology evidence="1">Multi-pass membrane protein</topology>
    </subcellularLocation>
</comment>
<evidence type="ECO:0000313" key="10">
    <source>
        <dbReference type="EMBL" id="MZQ87606.1"/>
    </source>
</evidence>
<dbReference type="CDD" id="cd06550">
    <property type="entry name" value="TM_ABC_iron-siderophores_like"/>
    <property type="match status" value="1"/>
</dbReference>
<feature type="transmembrane region" description="Helical" evidence="9">
    <location>
        <begin position="284"/>
        <end position="308"/>
    </location>
</feature>
<keyword evidence="7 9" id="KW-0472">Membrane</keyword>
<dbReference type="InterPro" id="IPR037294">
    <property type="entry name" value="ABC_BtuC-like"/>
</dbReference>
<dbReference type="PANTHER" id="PTHR30472">
    <property type="entry name" value="FERRIC ENTEROBACTIN TRANSPORT SYSTEM PERMEASE PROTEIN"/>
    <property type="match status" value="1"/>
</dbReference>
<feature type="transmembrane region" description="Helical" evidence="9">
    <location>
        <begin position="160"/>
        <end position="181"/>
    </location>
</feature>
<dbReference type="GO" id="GO:0033214">
    <property type="term" value="P:siderophore-iron import into cell"/>
    <property type="evidence" value="ECO:0007669"/>
    <property type="project" value="TreeGrafter"/>
</dbReference>
<comment type="caution">
    <text evidence="10">The sequence shown here is derived from an EMBL/GenBank/DDBJ whole genome shotgun (WGS) entry which is preliminary data.</text>
</comment>
<feature type="transmembrane region" description="Helical" evidence="9">
    <location>
        <begin position="353"/>
        <end position="372"/>
    </location>
</feature>
<dbReference type="Gene3D" id="1.10.3470.10">
    <property type="entry name" value="ABC transporter involved in vitamin B12 uptake, BtuC"/>
    <property type="match status" value="1"/>
</dbReference>
<keyword evidence="6 9" id="KW-1133">Transmembrane helix</keyword>
<dbReference type="PANTHER" id="PTHR30472:SF1">
    <property type="entry name" value="FE(3+) DICITRATE TRANSPORT SYSTEM PERMEASE PROTEIN FECC-RELATED"/>
    <property type="match status" value="1"/>
</dbReference>
<feature type="region of interest" description="Disordered" evidence="8">
    <location>
        <begin position="1"/>
        <end position="44"/>
    </location>
</feature>
<reference evidence="10 11" key="1">
    <citation type="submission" date="2020-01" db="EMBL/GenBank/DDBJ databases">
        <title>Frigidibacter albus SP32T (=CGMCC 1.13995T).</title>
        <authorList>
            <person name="Liao X."/>
        </authorList>
    </citation>
    <scope>NUCLEOTIDE SEQUENCE [LARGE SCALE GENOMIC DNA]</scope>
    <source>
        <strain evidence="10 11">SP32</strain>
    </source>
</reference>